<sequence>MSLSPLKHKEVQLVDDLRSLQVSSAKQKIAATATSSKSPSASYSSAKEHITQAKKAIRSVLEQHEEYIHLTAVDQEPACDLWSEVGKFVLDLIKLNKPTRPNARTKALVFRVAAIKQYLRKLKKNSAKPPQALRVLRQLMEAAEGLNSLEAELEKRNAQELAAEMGLRYLDLRLSRPTIAVLDREIKKQELLRLNSNMEEEKDSDSNTDSLGETSTTCCPSSSSAAVDYHFREKDLDSDSDSDSDSLDETSKTPYCSPASLDINIILSVHMFMDDSLFGTKVEAVPVQGKV</sequence>
<feature type="compositionally biased region" description="Low complexity" evidence="1">
    <location>
        <begin position="214"/>
        <end position="224"/>
    </location>
</feature>
<name>A0AA40CHJ3_9PEZI</name>
<evidence type="ECO:0000313" key="2">
    <source>
        <dbReference type="EMBL" id="KAK0637474.1"/>
    </source>
</evidence>
<feature type="compositionally biased region" description="Acidic residues" evidence="1">
    <location>
        <begin position="238"/>
        <end position="248"/>
    </location>
</feature>
<proteinExistence type="predicted"/>
<evidence type="ECO:0000313" key="3">
    <source>
        <dbReference type="Proteomes" id="UP001174934"/>
    </source>
</evidence>
<dbReference type="AlphaFoldDB" id="A0AA40CHJ3"/>
<reference evidence="2" key="1">
    <citation type="submission" date="2023-06" db="EMBL/GenBank/DDBJ databases">
        <title>Genome-scale phylogeny and comparative genomics of the fungal order Sordariales.</title>
        <authorList>
            <consortium name="Lawrence Berkeley National Laboratory"/>
            <person name="Hensen N."/>
            <person name="Bonometti L."/>
            <person name="Westerberg I."/>
            <person name="Brannstrom I.O."/>
            <person name="Guillou S."/>
            <person name="Cros-Aarteil S."/>
            <person name="Calhoun S."/>
            <person name="Haridas S."/>
            <person name="Kuo A."/>
            <person name="Mondo S."/>
            <person name="Pangilinan J."/>
            <person name="Riley R."/>
            <person name="LaButti K."/>
            <person name="Andreopoulos B."/>
            <person name="Lipzen A."/>
            <person name="Chen C."/>
            <person name="Yanf M."/>
            <person name="Daum C."/>
            <person name="Ng V."/>
            <person name="Clum A."/>
            <person name="Steindorff A."/>
            <person name="Ohm R."/>
            <person name="Martin F."/>
            <person name="Silar P."/>
            <person name="Natvig D."/>
            <person name="Lalanne C."/>
            <person name="Gautier V."/>
            <person name="Ament-velasquez S.L."/>
            <person name="Kruys A."/>
            <person name="Hutchinson M.I."/>
            <person name="Powell A.J."/>
            <person name="Barry K."/>
            <person name="Miller A.N."/>
            <person name="Grigoriev I.V."/>
            <person name="Debuchy R."/>
            <person name="Gladieux P."/>
            <person name="Thoren M.H."/>
            <person name="Johannesson H."/>
        </authorList>
    </citation>
    <scope>NUCLEOTIDE SEQUENCE</scope>
    <source>
        <strain evidence="2">SMH3391-2</strain>
    </source>
</reference>
<keyword evidence="3" id="KW-1185">Reference proteome</keyword>
<dbReference type="Proteomes" id="UP001174934">
    <property type="component" value="Unassembled WGS sequence"/>
</dbReference>
<comment type="caution">
    <text evidence="2">The sequence shown here is derived from an EMBL/GenBank/DDBJ whole genome shotgun (WGS) entry which is preliminary data.</text>
</comment>
<evidence type="ECO:0000256" key="1">
    <source>
        <dbReference type="SAM" id="MobiDB-lite"/>
    </source>
</evidence>
<protein>
    <submittedName>
        <fullName evidence="2">Uncharacterized protein</fullName>
    </submittedName>
</protein>
<organism evidence="2 3">
    <name type="scientific">Bombardia bombarda</name>
    <dbReference type="NCBI Taxonomy" id="252184"/>
    <lineage>
        <taxon>Eukaryota</taxon>
        <taxon>Fungi</taxon>
        <taxon>Dikarya</taxon>
        <taxon>Ascomycota</taxon>
        <taxon>Pezizomycotina</taxon>
        <taxon>Sordariomycetes</taxon>
        <taxon>Sordariomycetidae</taxon>
        <taxon>Sordariales</taxon>
        <taxon>Lasiosphaeriaceae</taxon>
        <taxon>Bombardia</taxon>
    </lineage>
</organism>
<accession>A0AA40CHJ3</accession>
<gene>
    <name evidence="2" type="ORF">B0T17DRAFT_652025</name>
</gene>
<dbReference type="EMBL" id="JAULSR010000001">
    <property type="protein sequence ID" value="KAK0637474.1"/>
    <property type="molecule type" value="Genomic_DNA"/>
</dbReference>
<feature type="region of interest" description="Disordered" evidence="1">
    <location>
        <begin position="197"/>
        <end position="253"/>
    </location>
</feature>